<dbReference type="AlphaFoldDB" id="A0AA88I185"/>
<accession>A0AA88I185</accession>
<dbReference type="Proteomes" id="UP001187531">
    <property type="component" value="Unassembled WGS sequence"/>
</dbReference>
<evidence type="ECO:0000313" key="4">
    <source>
        <dbReference type="EMBL" id="KAK2719765.1"/>
    </source>
</evidence>
<dbReference type="EMBL" id="JAVRJZ010000008">
    <property type="protein sequence ID" value="KAK2719765.1"/>
    <property type="molecule type" value="Genomic_DNA"/>
</dbReference>
<dbReference type="InterPro" id="IPR032675">
    <property type="entry name" value="LRR_dom_sf"/>
</dbReference>
<gene>
    <name evidence="4" type="ORF">QYM36_005294</name>
</gene>
<evidence type="ECO:0000259" key="3">
    <source>
        <dbReference type="PROSITE" id="PS50181"/>
    </source>
</evidence>
<dbReference type="GO" id="GO:0005737">
    <property type="term" value="C:cytoplasm"/>
    <property type="evidence" value="ECO:0007669"/>
    <property type="project" value="TreeGrafter"/>
</dbReference>
<dbReference type="PANTHER" id="PTHR13382">
    <property type="entry name" value="MITOCHONDRIAL ATP SYNTHASE COUPLING FACTOR B"/>
    <property type="match status" value="1"/>
</dbReference>
<dbReference type="SMART" id="SM00256">
    <property type="entry name" value="FBOX"/>
    <property type="match status" value="1"/>
</dbReference>
<proteinExistence type="predicted"/>
<feature type="region of interest" description="Disordered" evidence="2">
    <location>
        <begin position="26"/>
        <end position="57"/>
    </location>
</feature>
<dbReference type="InterPro" id="IPR006553">
    <property type="entry name" value="Leu-rich_rpt_Cys-con_subtyp"/>
</dbReference>
<reference evidence="4" key="1">
    <citation type="submission" date="2023-07" db="EMBL/GenBank/DDBJ databases">
        <title>Chromosome-level genome assembly of Artemia franciscana.</title>
        <authorList>
            <person name="Jo E."/>
        </authorList>
    </citation>
    <scope>NUCLEOTIDE SEQUENCE</scope>
    <source>
        <tissue evidence="4">Whole body</tissue>
    </source>
</reference>
<name>A0AA88I185_ARTSF</name>
<sequence length="418" mass="46972">MPKTKRWSIETVPVESEILADMGVVPVSDDSCDSADPAPTPPTSFPSPAEFHNNNGNDPADIENPYSLISLAMDSSEQVPGSYSGYKKRKVYSESEGGFLNLSDELMIYIFSLLPKPCLAKCLSVCKNWNRLASDESLWRKVDLSSKMLKPQHFGIALDRGVHYARCTRIHVQDPAFQFIPNSLPLIYLDLTMATISVKSLNQLLFASRRIKKLSLEHCTLNDESCQAISSMKNLETLNLAMCYGLMGVGLKTIVENCKHLEALNIAWTGLSKFSLDSLFVSLPNRLRRLNISGFRHELTNEHIESLCIKCPKLFELDISDAINITEDSIDAIAKSLPSLEYLAASRCYNIPIMAFTHLQLCKSLNHLDLFGNWNARNLELLEKMLPKVTFSMFKFSSIARPTVGLRRTSIWEVRVRS</sequence>
<evidence type="ECO:0000313" key="5">
    <source>
        <dbReference type="Proteomes" id="UP001187531"/>
    </source>
</evidence>
<dbReference type="Gene3D" id="3.80.10.10">
    <property type="entry name" value="Ribonuclease Inhibitor"/>
    <property type="match status" value="1"/>
</dbReference>
<dbReference type="SMART" id="SM00367">
    <property type="entry name" value="LRR_CC"/>
    <property type="match status" value="6"/>
</dbReference>
<comment type="caution">
    <text evidence="4">The sequence shown here is derived from an EMBL/GenBank/DDBJ whole genome shotgun (WGS) entry which is preliminary data.</text>
</comment>
<keyword evidence="1" id="KW-0833">Ubl conjugation pathway</keyword>
<organism evidence="4 5">
    <name type="scientific">Artemia franciscana</name>
    <name type="common">Brine shrimp</name>
    <name type="synonym">Artemia sanfranciscana</name>
    <dbReference type="NCBI Taxonomy" id="6661"/>
    <lineage>
        <taxon>Eukaryota</taxon>
        <taxon>Metazoa</taxon>
        <taxon>Ecdysozoa</taxon>
        <taxon>Arthropoda</taxon>
        <taxon>Crustacea</taxon>
        <taxon>Branchiopoda</taxon>
        <taxon>Anostraca</taxon>
        <taxon>Artemiidae</taxon>
        <taxon>Artemia</taxon>
    </lineage>
</organism>
<dbReference type="SUPFAM" id="SSF81383">
    <property type="entry name" value="F-box domain"/>
    <property type="match status" value="1"/>
</dbReference>
<dbReference type="PROSITE" id="PS50181">
    <property type="entry name" value="FBOX"/>
    <property type="match status" value="1"/>
</dbReference>
<feature type="domain" description="F-box" evidence="3">
    <location>
        <begin position="96"/>
        <end position="142"/>
    </location>
</feature>
<dbReference type="SUPFAM" id="SSF52047">
    <property type="entry name" value="RNI-like"/>
    <property type="match status" value="1"/>
</dbReference>
<feature type="compositionally biased region" description="Low complexity" evidence="2">
    <location>
        <begin position="26"/>
        <end position="37"/>
    </location>
</feature>
<dbReference type="InterPro" id="IPR001810">
    <property type="entry name" value="F-box_dom"/>
</dbReference>
<protein>
    <recommendedName>
        <fullName evidence="3">F-box domain-containing protein</fullName>
    </recommendedName>
</protein>
<dbReference type="InterPro" id="IPR036047">
    <property type="entry name" value="F-box-like_dom_sf"/>
</dbReference>
<dbReference type="PANTHER" id="PTHR13382:SF67">
    <property type="entry name" value="SCF E3 UBIQUITIN LIGASE COMPLEX F-BOX PROTEIN POF2"/>
    <property type="match status" value="1"/>
</dbReference>
<evidence type="ECO:0000256" key="2">
    <source>
        <dbReference type="SAM" id="MobiDB-lite"/>
    </source>
</evidence>
<dbReference type="Pfam" id="PF12937">
    <property type="entry name" value="F-box-like"/>
    <property type="match status" value="1"/>
</dbReference>
<keyword evidence="5" id="KW-1185">Reference proteome</keyword>
<dbReference type="InterPro" id="IPR050648">
    <property type="entry name" value="F-box_LRR-repeat"/>
</dbReference>
<evidence type="ECO:0000256" key="1">
    <source>
        <dbReference type="ARBA" id="ARBA00022786"/>
    </source>
</evidence>